<sequence>ALDGEVTTGMTYLVRGSNVTDTVTLTVAAYIGNKEVAVDEISLVNVADGKLGTPGTPGRDGRTPYVHTAWANNATGTDGFSLDSSINKLYIGIYTDFEPNDSTDPKKYKWAKVKGDKGEKGD</sequence>
<feature type="non-terminal residue" evidence="2">
    <location>
        <position position="1"/>
    </location>
</feature>
<organism evidence="2 3">
    <name type="scientific">Streptococcus pneumoniae</name>
    <dbReference type="NCBI Taxonomy" id="1313"/>
    <lineage>
        <taxon>Bacteria</taxon>
        <taxon>Bacillati</taxon>
        <taxon>Bacillota</taxon>
        <taxon>Bacilli</taxon>
        <taxon>Lactobacillales</taxon>
        <taxon>Streptococcaceae</taxon>
        <taxon>Streptococcus</taxon>
    </lineage>
</organism>
<protein>
    <submittedName>
        <fullName evidence="2">Uncharacterized protein</fullName>
    </submittedName>
</protein>
<gene>
    <name evidence="2" type="ORF">GM543_12190</name>
</gene>
<dbReference type="AlphaFoldDB" id="A0A6I3U9H9"/>
<feature type="non-terminal residue" evidence="2">
    <location>
        <position position="122"/>
    </location>
</feature>
<dbReference type="EMBL" id="WNHX01000425">
    <property type="protein sequence ID" value="MTV88225.1"/>
    <property type="molecule type" value="Genomic_DNA"/>
</dbReference>
<name>A0A6I3U9H9_STREE</name>
<evidence type="ECO:0000313" key="2">
    <source>
        <dbReference type="EMBL" id="MTV88225.1"/>
    </source>
</evidence>
<feature type="compositionally biased region" description="Basic and acidic residues" evidence="1">
    <location>
        <begin position="103"/>
        <end position="122"/>
    </location>
</feature>
<evidence type="ECO:0000256" key="1">
    <source>
        <dbReference type="SAM" id="MobiDB-lite"/>
    </source>
</evidence>
<comment type="caution">
    <text evidence="2">The sequence shown here is derived from an EMBL/GenBank/DDBJ whole genome shotgun (WGS) entry which is preliminary data.</text>
</comment>
<evidence type="ECO:0000313" key="3">
    <source>
        <dbReference type="Proteomes" id="UP000469505"/>
    </source>
</evidence>
<dbReference type="Proteomes" id="UP000469505">
    <property type="component" value="Unassembled WGS sequence"/>
</dbReference>
<proteinExistence type="predicted"/>
<feature type="region of interest" description="Disordered" evidence="1">
    <location>
        <begin position="100"/>
        <end position="122"/>
    </location>
</feature>
<accession>A0A6I3U9H9</accession>
<reference evidence="2 3" key="1">
    <citation type="submission" date="2019-11" db="EMBL/GenBank/DDBJ databases">
        <title>Growth characteristics of pneumococcus vary with the chemical composition of the capsule and with environmental conditions.</title>
        <authorList>
            <person name="Tothpal A."/>
            <person name="Desobry K."/>
            <person name="Joshi S."/>
            <person name="Wyllie A.L."/>
            <person name="Weinberger D.M."/>
        </authorList>
    </citation>
    <scope>NUCLEOTIDE SEQUENCE [LARGE SCALE GENOMIC DNA]</scope>
    <source>
        <strain evidence="3">pnumococcus35B</strain>
    </source>
</reference>